<keyword evidence="2" id="KW-0812">Transmembrane</keyword>
<dbReference type="EMBL" id="CTRP01000003">
    <property type="protein sequence ID" value="CQR70598.1"/>
    <property type="molecule type" value="Genomic_DNA"/>
</dbReference>
<name>A0A0U1KT45_9FIRM</name>
<gene>
    <name evidence="3" type="ORF">SpAn4DRAFT_1567</name>
</gene>
<sequence length="188" mass="20739">MADCKQNVNRHLNSAQQWLSEAEQAFDKDKDIRGELNLFLAQAELTHAREVNRSRQWRYKYPVLRHSLALGLAVTVAIGGIGVSYWWGGRQQQEVQPIVETQQLVPAVEISSIQASPATMSVSLPATTTVAAVQPVTHKQTIQSAHESSEPSEQKKSASNADQSKEVPLTTDEINKLIRTAGQSLRGQ</sequence>
<feature type="transmembrane region" description="Helical" evidence="2">
    <location>
        <begin position="63"/>
        <end position="87"/>
    </location>
</feature>
<evidence type="ECO:0000256" key="1">
    <source>
        <dbReference type="SAM" id="MobiDB-lite"/>
    </source>
</evidence>
<keyword evidence="2" id="KW-0472">Membrane</keyword>
<dbReference type="Proteomes" id="UP000049855">
    <property type="component" value="Unassembled WGS sequence"/>
</dbReference>
<protein>
    <submittedName>
        <fullName evidence="3">Uncharacterized protein</fullName>
    </submittedName>
</protein>
<evidence type="ECO:0000313" key="4">
    <source>
        <dbReference type="Proteomes" id="UP000049855"/>
    </source>
</evidence>
<feature type="region of interest" description="Disordered" evidence="1">
    <location>
        <begin position="137"/>
        <end position="188"/>
    </location>
</feature>
<organism evidence="3 4">
    <name type="scientific">Sporomusa ovata</name>
    <dbReference type="NCBI Taxonomy" id="2378"/>
    <lineage>
        <taxon>Bacteria</taxon>
        <taxon>Bacillati</taxon>
        <taxon>Bacillota</taxon>
        <taxon>Negativicutes</taxon>
        <taxon>Selenomonadales</taxon>
        <taxon>Sporomusaceae</taxon>
        <taxon>Sporomusa</taxon>
    </lineage>
</organism>
<accession>A0A0U1KT45</accession>
<keyword evidence="4" id="KW-1185">Reference proteome</keyword>
<feature type="compositionally biased region" description="Basic and acidic residues" evidence="1">
    <location>
        <begin position="147"/>
        <end position="156"/>
    </location>
</feature>
<evidence type="ECO:0000313" key="3">
    <source>
        <dbReference type="EMBL" id="CQR70598.1"/>
    </source>
</evidence>
<dbReference type="AlphaFoldDB" id="A0A0U1KT45"/>
<reference evidence="4" key="1">
    <citation type="submission" date="2015-03" db="EMBL/GenBank/DDBJ databases">
        <authorList>
            <person name="Nijsse Bart"/>
        </authorList>
    </citation>
    <scope>NUCLEOTIDE SEQUENCE [LARGE SCALE GENOMIC DNA]</scope>
</reference>
<keyword evidence="2" id="KW-1133">Transmembrane helix</keyword>
<proteinExistence type="predicted"/>
<evidence type="ECO:0000256" key="2">
    <source>
        <dbReference type="SAM" id="Phobius"/>
    </source>
</evidence>